<sequence>MFPTKKYYQVIFVFSSGLFPVFTRQIACYHPHKNRKTYSEEILKSDPSKIQTGCKALKALHN</sequence>
<organism evidence="1 2">
    <name type="scientific">Coprobacter fastidiosus</name>
    <dbReference type="NCBI Taxonomy" id="1099853"/>
    <lineage>
        <taxon>Bacteria</taxon>
        <taxon>Pseudomonadati</taxon>
        <taxon>Bacteroidota</taxon>
        <taxon>Bacteroidia</taxon>
        <taxon>Bacteroidales</taxon>
        <taxon>Barnesiellaceae</taxon>
        <taxon>Coprobacter</taxon>
    </lineage>
</organism>
<proteinExistence type="predicted"/>
<dbReference type="Proteomes" id="UP000262954">
    <property type="component" value="Unassembled WGS sequence"/>
</dbReference>
<reference evidence="1 2" key="1">
    <citation type="journal article" date="2018" name="Nat. Biotechnol.">
        <title>A standardized bacterial taxonomy based on genome phylogeny substantially revises the tree of life.</title>
        <authorList>
            <person name="Parks D.H."/>
            <person name="Chuvochina M."/>
            <person name="Waite D.W."/>
            <person name="Rinke C."/>
            <person name="Skarshewski A."/>
            <person name="Chaumeil P.A."/>
            <person name="Hugenholtz P."/>
        </authorList>
    </citation>
    <scope>NUCLEOTIDE SEQUENCE [LARGE SCALE GENOMIC DNA]</scope>
    <source>
        <strain evidence="1">UBA11482</strain>
    </source>
</reference>
<dbReference type="AlphaFoldDB" id="A0A316R352"/>
<dbReference type="EMBL" id="DNWC01000165">
    <property type="protein sequence ID" value="HBJ09900.1"/>
    <property type="molecule type" value="Genomic_DNA"/>
</dbReference>
<protein>
    <submittedName>
        <fullName evidence="1">Uncharacterized protein</fullName>
    </submittedName>
</protein>
<evidence type="ECO:0000313" key="2">
    <source>
        <dbReference type="Proteomes" id="UP000262954"/>
    </source>
</evidence>
<name>A0A316R352_9BACT</name>
<accession>A0A316R352</accession>
<gene>
    <name evidence="1" type="ORF">DDY73_12965</name>
</gene>
<comment type="caution">
    <text evidence="1">The sequence shown here is derived from an EMBL/GenBank/DDBJ whole genome shotgun (WGS) entry which is preliminary data.</text>
</comment>
<evidence type="ECO:0000313" key="1">
    <source>
        <dbReference type="EMBL" id="HBJ09900.1"/>
    </source>
</evidence>